<evidence type="ECO:0000256" key="2">
    <source>
        <dbReference type="SAM" id="Phobius"/>
    </source>
</evidence>
<feature type="compositionally biased region" description="Low complexity" evidence="1">
    <location>
        <begin position="314"/>
        <end position="324"/>
    </location>
</feature>
<organism evidence="3 4">
    <name type="scientific">Exophiala mesophila</name>
    <name type="common">Black yeast-like fungus</name>
    <dbReference type="NCBI Taxonomy" id="212818"/>
    <lineage>
        <taxon>Eukaryota</taxon>
        <taxon>Fungi</taxon>
        <taxon>Dikarya</taxon>
        <taxon>Ascomycota</taxon>
        <taxon>Pezizomycotina</taxon>
        <taxon>Eurotiomycetes</taxon>
        <taxon>Chaetothyriomycetidae</taxon>
        <taxon>Chaetothyriales</taxon>
        <taxon>Herpotrichiellaceae</taxon>
        <taxon>Exophiala</taxon>
    </lineage>
</organism>
<keyword evidence="2" id="KW-0472">Membrane</keyword>
<reference evidence="3 4" key="1">
    <citation type="submission" date="2017-03" db="EMBL/GenBank/DDBJ databases">
        <title>Genomes of endolithic fungi from Antarctica.</title>
        <authorList>
            <person name="Coleine C."/>
            <person name="Masonjones S."/>
            <person name="Stajich J.E."/>
        </authorList>
    </citation>
    <scope>NUCLEOTIDE SEQUENCE [LARGE SCALE GENOMIC DNA]</scope>
    <source>
        <strain evidence="3 4">CCFEE 6314</strain>
    </source>
</reference>
<feature type="transmembrane region" description="Helical" evidence="2">
    <location>
        <begin position="97"/>
        <end position="121"/>
    </location>
</feature>
<feature type="region of interest" description="Disordered" evidence="1">
    <location>
        <begin position="501"/>
        <end position="524"/>
    </location>
</feature>
<proteinExistence type="predicted"/>
<dbReference type="AlphaFoldDB" id="A0A438NG42"/>
<feature type="region of interest" description="Disordered" evidence="1">
    <location>
        <begin position="201"/>
        <end position="257"/>
    </location>
</feature>
<feature type="compositionally biased region" description="Low complexity" evidence="1">
    <location>
        <begin position="426"/>
        <end position="435"/>
    </location>
</feature>
<feature type="transmembrane region" description="Helical" evidence="2">
    <location>
        <begin position="20"/>
        <end position="44"/>
    </location>
</feature>
<feature type="compositionally biased region" description="Basic residues" evidence="1">
    <location>
        <begin position="505"/>
        <end position="515"/>
    </location>
</feature>
<feature type="compositionally biased region" description="Low complexity" evidence="1">
    <location>
        <begin position="338"/>
        <end position="359"/>
    </location>
</feature>
<sequence>MSSVSTRQLSSQPMEKRVTIWLVGSIAALLSLASSVFNVLFAYHISTRPLNSALRILLFVAFAISVLNFAGVIYFCAGYTRNLQGHSLGLKKQTWGLFTAGVVIAGVSIAATGVPLVWLFVRRTGLRENVLNMPVITMLAIWAGLWGATAILQLVFYTLLGLWTKNVLRSQRASRLDMDFGRRVSSMYEVQSASMHQQHPSFNSQDLTLASPPRTPISRGGSGVRRSSSTRVGYSSSRTKLVRPSARSSLEGNPFPAGEAMSIDSAFDDWDTSSVHQEMRYAIHSSPPVTRAGLATIPGSRPESPANALDGPYLPESPLSSSPPHAATSDAPTMVGWSSSPRQCKSSPPSSPPNFSRPTSSHKKAVAAPPPKFGEPDSSMQGLIHPLFRPSSPRPPAINSAGTMITASPMADHLITPKTLAKLRSESSLSRRSQSVYDEGASKAGTPEPSEWVEDSVPDSPTLGSSPSLGSPGPSVVDETELPPILPGFVLSAGTRSSLVEYGKRKGLNNQRHRSQLSAGDRLS</sequence>
<protein>
    <submittedName>
        <fullName evidence="3">Uncharacterized protein</fullName>
    </submittedName>
</protein>
<feature type="compositionally biased region" description="Low complexity" evidence="1">
    <location>
        <begin position="224"/>
        <end position="239"/>
    </location>
</feature>
<feature type="transmembrane region" description="Helical" evidence="2">
    <location>
        <begin position="141"/>
        <end position="163"/>
    </location>
</feature>
<dbReference type="VEuPathDB" id="FungiDB:PV10_07098"/>
<dbReference type="Proteomes" id="UP000288859">
    <property type="component" value="Unassembled WGS sequence"/>
</dbReference>
<gene>
    <name evidence="3" type="ORF">B0A52_01826</name>
</gene>
<dbReference type="OrthoDB" id="4188781at2759"/>
<feature type="transmembrane region" description="Helical" evidence="2">
    <location>
        <begin position="56"/>
        <end position="77"/>
    </location>
</feature>
<accession>A0A438NG42</accession>
<keyword evidence="2" id="KW-0812">Transmembrane</keyword>
<keyword evidence="2" id="KW-1133">Transmembrane helix</keyword>
<dbReference type="EMBL" id="NAJM01000004">
    <property type="protein sequence ID" value="RVX74699.1"/>
    <property type="molecule type" value="Genomic_DNA"/>
</dbReference>
<feature type="region of interest" description="Disordered" evidence="1">
    <location>
        <begin position="282"/>
        <end position="488"/>
    </location>
</feature>
<comment type="caution">
    <text evidence="3">The sequence shown here is derived from an EMBL/GenBank/DDBJ whole genome shotgun (WGS) entry which is preliminary data.</text>
</comment>
<evidence type="ECO:0000313" key="3">
    <source>
        <dbReference type="EMBL" id="RVX74699.1"/>
    </source>
</evidence>
<evidence type="ECO:0000313" key="4">
    <source>
        <dbReference type="Proteomes" id="UP000288859"/>
    </source>
</evidence>
<evidence type="ECO:0000256" key="1">
    <source>
        <dbReference type="SAM" id="MobiDB-lite"/>
    </source>
</evidence>
<feature type="compositionally biased region" description="Low complexity" evidence="1">
    <location>
        <begin position="460"/>
        <end position="475"/>
    </location>
</feature>
<name>A0A438NG42_EXOME</name>